<dbReference type="PROSITE" id="PS51257">
    <property type="entry name" value="PROKAR_LIPOPROTEIN"/>
    <property type="match status" value="1"/>
</dbReference>
<keyword evidence="2" id="KW-1185">Reference proteome</keyword>
<dbReference type="Pfam" id="PF01547">
    <property type="entry name" value="SBP_bac_1"/>
    <property type="match status" value="1"/>
</dbReference>
<dbReference type="AlphaFoldDB" id="A0A7T1T842"/>
<accession>A0A7T1T842</accession>
<proteinExistence type="predicted"/>
<dbReference type="InterPro" id="IPR006311">
    <property type="entry name" value="TAT_signal"/>
</dbReference>
<organism evidence="1 2">
    <name type="scientific">Streptomyces bathyalis</name>
    <dbReference type="NCBI Taxonomy" id="2710756"/>
    <lineage>
        <taxon>Bacteria</taxon>
        <taxon>Bacillati</taxon>
        <taxon>Actinomycetota</taxon>
        <taxon>Actinomycetes</taxon>
        <taxon>Kitasatosporales</taxon>
        <taxon>Streptomycetaceae</taxon>
        <taxon>Streptomyces</taxon>
    </lineage>
</organism>
<evidence type="ECO:0000313" key="2">
    <source>
        <dbReference type="Proteomes" id="UP000595046"/>
    </source>
</evidence>
<dbReference type="PROSITE" id="PS51318">
    <property type="entry name" value="TAT"/>
    <property type="match status" value="1"/>
</dbReference>
<dbReference type="PANTHER" id="PTHR43649:SF14">
    <property type="entry name" value="BLR3389 PROTEIN"/>
    <property type="match status" value="1"/>
</dbReference>
<dbReference type="RefSeq" id="WP_197351926.1">
    <property type="nucleotide sequence ID" value="NZ_CP048882.1"/>
</dbReference>
<protein>
    <submittedName>
        <fullName evidence="1">Extracellular solute-binding protein</fullName>
    </submittedName>
</protein>
<gene>
    <name evidence="1" type="ORF">G4Z16_18940</name>
</gene>
<dbReference type="SUPFAM" id="SSF53850">
    <property type="entry name" value="Periplasmic binding protein-like II"/>
    <property type="match status" value="1"/>
</dbReference>
<dbReference type="EMBL" id="CP048882">
    <property type="protein sequence ID" value="QPP08132.1"/>
    <property type="molecule type" value="Genomic_DNA"/>
</dbReference>
<name>A0A7T1T842_9ACTN</name>
<dbReference type="InterPro" id="IPR050490">
    <property type="entry name" value="Bact_solute-bd_prot1"/>
</dbReference>
<dbReference type="PANTHER" id="PTHR43649">
    <property type="entry name" value="ARABINOSE-BINDING PROTEIN-RELATED"/>
    <property type="match status" value="1"/>
</dbReference>
<dbReference type="Gene3D" id="3.40.190.10">
    <property type="entry name" value="Periplasmic binding protein-like II"/>
    <property type="match status" value="2"/>
</dbReference>
<dbReference type="InterPro" id="IPR006059">
    <property type="entry name" value="SBP"/>
</dbReference>
<sequence length="444" mass="48306">MVSTAMRTAPSRRRFLTGLTGIGAAGMGAALTGCSAVGFAAGRDSRGLDVWTLTDPVQNKIQRAALARLKRSHASRAKLTPFPNTGYTQKLRIAMGTSDGPDVFWSWGGESLRPYQEAGLVVDLADRFGGDTRWRDAFLPAALQAARVDGREPLGLPVRGMQPVILFCNQTLFDEHDLRPPRTWDELLDVVDAFVDADVLPVALAGAESWCELMWLECITGRLTGTGPLRKIFAGERGGWRHPAIEEALVRIQKLVRRGAFGRAFGSVSYGSGAASALFAKGRAAMHLMGSWEYSNLRNDHRRFTEDGLSWVSFPEIPGGTGDPRALVGNNTNYLSVNTRSSDIDAGIDLVGTQLAARPFIDALIKAGDVPAAVGIEDRLRDLAPDPDFALYVYRIVSGAPDFTLSWDQAMLPAVKEAMLSSLQQIFLEKLSPRQFVDAMEVIQ</sequence>
<dbReference type="Proteomes" id="UP000595046">
    <property type="component" value="Chromosome"/>
</dbReference>
<evidence type="ECO:0000313" key="1">
    <source>
        <dbReference type="EMBL" id="QPP08132.1"/>
    </source>
</evidence>
<reference evidence="2" key="1">
    <citation type="submission" date="2020-02" db="EMBL/GenBank/DDBJ databases">
        <title>Streptomyces sp. ASO4wet.</title>
        <authorList>
            <person name="Risdian C."/>
            <person name="Landwehr W."/>
            <person name="Schupp P."/>
            <person name="Wink J."/>
        </authorList>
    </citation>
    <scope>NUCLEOTIDE SEQUENCE [LARGE SCALE GENOMIC DNA]</scope>
    <source>
        <strain evidence="2">ASO4wet</strain>
    </source>
</reference>
<dbReference type="KEGG" id="sbat:G4Z16_18940"/>